<feature type="region of interest" description="Disordered" evidence="2">
    <location>
        <begin position="211"/>
        <end position="333"/>
    </location>
</feature>
<feature type="compositionally biased region" description="Basic residues" evidence="2">
    <location>
        <begin position="211"/>
        <end position="224"/>
    </location>
</feature>
<accession>A0A9W8ZQ34</accession>
<dbReference type="InterPro" id="IPR027799">
    <property type="entry name" value="Rtf2_RING-finger"/>
</dbReference>
<feature type="compositionally biased region" description="Polar residues" evidence="2">
    <location>
        <begin position="270"/>
        <end position="281"/>
    </location>
</feature>
<evidence type="ECO:0000313" key="3">
    <source>
        <dbReference type="EMBL" id="KAJ4412212.1"/>
    </source>
</evidence>
<proteinExistence type="inferred from homology"/>
<dbReference type="PANTHER" id="PTHR12775">
    <property type="entry name" value="PROTEIN C20ORF43 HOMOLOG"/>
    <property type="match status" value="1"/>
</dbReference>
<evidence type="ECO:0000256" key="2">
    <source>
        <dbReference type="SAM" id="MobiDB-lite"/>
    </source>
</evidence>
<organism evidence="3 4">
    <name type="scientific">Didymella pomorum</name>
    <dbReference type="NCBI Taxonomy" id="749634"/>
    <lineage>
        <taxon>Eukaryota</taxon>
        <taxon>Fungi</taxon>
        <taxon>Dikarya</taxon>
        <taxon>Ascomycota</taxon>
        <taxon>Pezizomycotina</taxon>
        <taxon>Dothideomycetes</taxon>
        <taxon>Pleosporomycetidae</taxon>
        <taxon>Pleosporales</taxon>
        <taxon>Pleosporineae</taxon>
        <taxon>Didymellaceae</taxon>
        <taxon>Didymella</taxon>
    </lineage>
</organism>
<comment type="similarity">
    <text evidence="1">Belongs to the rtf2 family.</text>
</comment>
<dbReference type="EMBL" id="JAPEVA010000003">
    <property type="protein sequence ID" value="KAJ4412212.1"/>
    <property type="molecule type" value="Genomic_DNA"/>
</dbReference>
<dbReference type="Proteomes" id="UP001140510">
    <property type="component" value="Unassembled WGS sequence"/>
</dbReference>
<feature type="compositionally biased region" description="Polar residues" evidence="2">
    <location>
        <begin position="300"/>
        <end position="319"/>
    </location>
</feature>
<dbReference type="InterPro" id="IPR006735">
    <property type="entry name" value="Rtf2"/>
</dbReference>
<gene>
    <name evidence="3" type="primary">rtf2</name>
    <name evidence="3" type="ORF">N0V91_000680</name>
</gene>
<dbReference type="OrthoDB" id="247013at2759"/>
<evidence type="ECO:0000256" key="1">
    <source>
        <dbReference type="ARBA" id="ARBA00009885"/>
    </source>
</evidence>
<feature type="compositionally biased region" description="Basic and acidic residues" evidence="2">
    <location>
        <begin position="284"/>
        <end position="293"/>
    </location>
</feature>
<comment type="caution">
    <text evidence="3">The sequence shown here is derived from an EMBL/GenBank/DDBJ whole genome shotgun (WGS) entry which is preliminary data.</text>
</comment>
<dbReference type="GO" id="GO:0005634">
    <property type="term" value="C:nucleus"/>
    <property type="evidence" value="ECO:0007669"/>
    <property type="project" value="TreeGrafter"/>
</dbReference>
<keyword evidence="4" id="KW-1185">Reference proteome</keyword>
<protein>
    <submittedName>
        <fullName evidence="3">Replication termination factor 2</fullName>
    </submittedName>
</protein>
<dbReference type="CDD" id="cd16653">
    <property type="entry name" value="RING-like_Rtf2"/>
    <property type="match status" value="1"/>
</dbReference>
<dbReference type="GO" id="GO:0006274">
    <property type="term" value="P:DNA replication termination"/>
    <property type="evidence" value="ECO:0007669"/>
    <property type="project" value="TreeGrafter"/>
</dbReference>
<evidence type="ECO:0000313" key="4">
    <source>
        <dbReference type="Proteomes" id="UP001140510"/>
    </source>
</evidence>
<reference evidence="3" key="1">
    <citation type="submission" date="2022-10" db="EMBL/GenBank/DDBJ databases">
        <title>Tapping the CABI collections for fungal endophytes: first genome assemblies for Collariella, Neodidymelliopsis, Ascochyta clinopodiicola, Didymella pomorum, Didymosphaeria variabile, Neocosmospora piperis and Neocucurbitaria cava.</title>
        <authorList>
            <person name="Hill R."/>
        </authorList>
    </citation>
    <scope>NUCLEOTIDE SEQUENCE</scope>
    <source>
        <strain evidence="3">IMI 355091</strain>
    </source>
</reference>
<dbReference type="AlphaFoldDB" id="A0A9W8ZQ34"/>
<name>A0A9W8ZQ34_9PLEO</name>
<dbReference type="PANTHER" id="PTHR12775:SF0">
    <property type="entry name" value="REPLICATION TERMINATION FACTOR 2"/>
    <property type="match status" value="1"/>
</dbReference>
<sequence length="333" mass="36080">MGNDGGSIPKRRELVKEAARALTTTQAKEQLTEQQEYAWSTCPLSRKPLATPVVSDAAGTLYNKDSVIEFLLKEDGREKEELGKVADVKSEGHFVELGCAGDRLKGLKDVVEVRFEIGKEEKREGSGRSESWVCPITGRELGPGAKAVYIVPCGHAFAGSVVKEVAGSVCLQCNEPYAENDVIPILPNMSTDLARLNLRIKILKEKGLTHALKKAPGSKKRKKNADKEANGDSITTDTNGATKSKSSSDEDTSKAKANGSKTNGEKKDTSNGIKNSATASLTRKVMEEQEERNKRRKLGQNDNVKSLFNTSSNTPSKGNSADYMTRGFSIGKK</sequence>
<dbReference type="Pfam" id="PF04641">
    <property type="entry name" value="Rtf2"/>
    <property type="match status" value="1"/>
</dbReference>